<proteinExistence type="predicted"/>
<protein>
    <recommendedName>
        <fullName evidence="4">Phage tail tape measure protein</fullName>
    </recommendedName>
</protein>
<gene>
    <name evidence="2" type="ORF">M8330_21315</name>
</gene>
<feature type="non-terminal residue" evidence="2">
    <location>
        <position position="1"/>
    </location>
</feature>
<name>A0A9X2DCG7_9ACTN</name>
<comment type="caution">
    <text evidence="2">The sequence shown here is derived from an EMBL/GenBank/DDBJ whole genome shotgun (WGS) entry which is preliminary data.</text>
</comment>
<keyword evidence="3" id="KW-1185">Reference proteome</keyword>
<feature type="compositionally biased region" description="Basic residues" evidence="1">
    <location>
        <begin position="724"/>
        <end position="734"/>
    </location>
</feature>
<evidence type="ECO:0000313" key="2">
    <source>
        <dbReference type="EMBL" id="MCM0622832.1"/>
    </source>
</evidence>
<accession>A0A9X2DCG7</accession>
<sequence>DSPIGGPLLAGTAALMAFGRAADIASGFAARFETRTEAVTSAARTMTRTLAAGAGLSLFIAGIQEADEDMRTLMTTAGGAATGLAVAGPWGAAIGGAIGLIVGLGTSSDTSSEAVQALTDSFDLQTGAITENTRAMIAKRAQESGLYDDAEALGLSASLVTDAILGNAAAQRELNAAVAGYDVDYTQTSAEDLKQSFSEQEIATILADRAATNLRDTVPEMADQFALASADARQLAAAMDTTGGSTGDYSNQAERAARRTERLTVKLNESRDAAQKTADDFITLGDSLDDGEVSLRKWIRQLERQADALRNFRRNAIEAAERGLNQGLITALEEAGSAGALRMRQLANASDEEIDRANRAWQRGQREVNRYVDAIGGVPSDITTTVTTDTSQAIAGLTQAKQMLDSLQDKTVTIRYTSSGTAAVSPGFGPREYSGGGFTGPGGKYEPAGVVHRGEVVIPQELVRRDWSMLKSRYGSLPGFAEGGVVTGGLESRGEQLQLMATIRQLTRDLAKTGDDQLKGLNRRIAANNLAQARRDLQLARLAPALDKAAVQMEKATTRLDKVSSRLDGVRQASEALSESIAGNLKSDLFGGGWGGSDVATLRSDIRTARDFRADVRTLRRKGLSGGLLQEVLSEGATTTDMYAGLSRSQLAQRERLYNQRERLTSAAGDAGANARYGRRERALENEVRTLRREVRGLRRDTVASSRDNADRVASAVNGAGAAGKRRARKARTR</sequence>
<dbReference type="Proteomes" id="UP001139485">
    <property type="component" value="Unassembled WGS sequence"/>
</dbReference>
<reference evidence="2" key="1">
    <citation type="submission" date="2022-05" db="EMBL/GenBank/DDBJ databases">
        <authorList>
            <person name="Tuo L."/>
        </authorList>
    </citation>
    <scope>NUCLEOTIDE SEQUENCE</scope>
    <source>
        <strain evidence="2">BSK12Z-4</strain>
    </source>
</reference>
<dbReference type="EMBL" id="JAMOIL010000053">
    <property type="protein sequence ID" value="MCM0622832.1"/>
    <property type="molecule type" value="Genomic_DNA"/>
</dbReference>
<evidence type="ECO:0000256" key="1">
    <source>
        <dbReference type="SAM" id="MobiDB-lite"/>
    </source>
</evidence>
<dbReference type="RefSeq" id="WP_250828993.1">
    <property type="nucleotide sequence ID" value="NZ_JAMOIL010000053.1"/>
</dbReference>
<evidence type="ECO:0000313" key="3">
    <source>
        <dbReference type="Proteomes" id="UP001139485"/>
    </source>
</evidence>
<evidence type="ECO:0008006" key="4">
    <source>
        <dbReference type="Google" id="ProtNLM"/>
    </source>
</evidence>
<dbReference type="AlphaFoldDB" id="A0A9X2DCG7"/>
<organism evidence="2 3">
    <name type="scientific">Nocardioides bruguierae</name>
    <dbReference type="NCBI Taxonomy" id="2945102"/>
    <lineage>
        <taxon>Bacteria</taxon>
        <taxon>Bacillati</taxon>
        <taxon>Actinomycetota</taxon>
        <taxon>Actinomycetes</taxon>
        <taxon>Propionibacteriales</taxon>
        <taxon>Nocardioidaceae</taxon>
        <taxon>Nocardioides</taxon>
    </lineage>
</organism>
<feature type="region of interest" description="Disordered" evidence="1">
    <location>
        <begin position="699"/>
        <end position="734"/>
    </location>
</feature>